<dbReference type="AlphaFoldDB" id="A0A518BEU4"/>
<dbReference type="RefSeq" id="WP_145062115.1">
    <property type="nucleotide sequence ID" value="NZ_CP036287.1"/>
</dbReference>
<feature type="domain" description="HhH-GPD" evidence="6">
    <location>
        <begin position="53"/>
        <end position="207"/>
    </location>
</feature>
<dbReference type="Gene3D" id="1.10.1670.40">
    <property type="match status" value="1"/>
</dbReference>
<proteinExistence type="inferred from homology"/>
<dbReference type="Proteomes" id="UP000316921">
    <property type="component" value="Chromosome"/>
</dbReference>
<organism evidence="7 8">
    <name type="scientific">Engelhardtia mirabilis</name>
    <dbReference type="NCBI Taxonomy" id="2528011"/>
    <lineage>
        <taxon>Bacteria</taxon>
        <taxon>Pseudomonadati</taxon>
        <taxon>Planctomycetota</taxon>
        <taxon>Planctomycetia</taxon>
        <taxon>Planctomycetia incertae sedis</taxon>
        <taxon>Engelhardtia</taxon>
    </lineage>
</organism>
<keyword evidence="8" id="KW-1185">Reference proteome</keyword>
<reference evidence="7 8" key="1">
    <citation type="submission" date="2019-02" db="EMBL/GenBank/DDBJ databases">
        <title>Deep-cultivation of Planctomycetes and their phenomic and genomic characterization uncovers novel biology.</title>
        <authorList>
            <person name="Wiegand S."/>
            <person name="Jogler M."/>
            <person name="Boedeker C."/>
            <person name="Pinto D."/>
            <person name="Vollmers J."/>
            <person name="Rivas-Marin E."/>
            <person name="Kohn T."/>
            <person name="Peeters S.H."/>
            <person name="Heuer A."/>
            <person name="Rast P."/>
            <person name="Oberbeckmann S."/>
            <person name="Bunk B."/>
            <person name="Jeske O."/>
            <person name="Meyerdierks A."/>
            <person name="Storesund J.E."/>
            <person name="Kallscheuer N."/>
            <person name="Luecker S."/>
            <person name="Lage O.M."/>
            <person name="Pohl T."/>
            <person name="Merkel B.J."/>
            <person name="Hornburger P."/>
            <person name="Mueller R.-W."/>
            <person name="Bruemmer F."/>
            <person name="Labrenz M."/>
            <person name="Spormann A.M."/>
            <person name="Op den Camp H."/>
            <person name="Overmann J."/>
            <person name="Amann R."/>
            <person name="Jetten M.S.M."/>
            <person name="Mascher T."/>
            <person name="Medema M.H."/>
            <person name="Devos D.P."/>
            <person name="Kaster A.-K."/>
            <person name="Ovreas L."/>
            <person name="Rohde M."/>
            <person name="Galperin M.Y."/>
            <person name="Jogler C."/>
        </authorList>
    </citation>
    <scope>NUCLEOTIDE SEQUENCE [LARGE SCALE GENOMIC DNA]</scope>
    <source>
        <strain evidence="7 8">Pla133</strain>
    </source>
</reference>
<dbReference type="GO" id="GO:0006307">
    <property type="term" value="P:DNA alkylation repair"/>
    <property type="evidence" value="ECO:0007669"/>
    <property type="project" value="TreeGrafter"/>
</dbReference>
<dbReference type="PANTHER" id="PTHR43003">
    <property type="entry name" value="DNA-3-METHYLADENINE GLYCOSYLASE"/>
    <property type="match status" value="1"/>
</dbReference>
<dbReference type="EMBL" id="CP036287">
    <property type="protein sequence ID" value="QDU65482.1"/>
    <property type="molecule type" value="Genomic_DNA"/>
</dbReference>
<dbReference type="PANTHER" id="PTHR43003:SF5">
    <property type="entry name" value="DNA-3-METHYLADENINE GLYCOSYLASE"/>
    <property type="match status" value="1"/>
</dbReference>
<dbReference type="Pfam" id="PF00730">
    <property type="entry name" value="HhH-GPD"/>
    <property type="match status" value="1"/>
</dbReference>
<keyword evidence="7" id="KW-0378">Hydrolase</keyword>
<dbReference type="SMART" id="SM00478">
    <property type="entry name" value="ENDO3c"/>
    <property type="match status" value="1"/>
</dbReference>
<evidence type="ECO:0000313" key="7">
    <source>
        <dbReference type="EMBL" id="QDU65482.1"/>
    </source>
</evidence>
<comment type="catalytic activity">
    <reaction evidence="1">
        <text>Hydrolysis of alkylated DNA, releasing 3-methyladenine, 3-methylguanine, 7-methylguanine and 7-methyladenine.</text>
        <dbReference type="EC" id="3.2.2.21"/>
    </reaction>
</comment>
<name>A0A518BEU4_9BACT</name>
<evidence type="ECO:0000259" key="6">
    <source>
        <dbReference type="SMART" id="SM00478"/>
    </source>
</evidence>
<dbReference type="GO" id="GO:0005737">
    <property type="term" value="C:cytoplasm"/>
    <property type="evidence" value="ECO:0007669"/>
    <property type="project" value="TreeGrafter"/>
</dbReference>
<dbReference type="Gene3D" id="1.10.340.30">
    <property type="entry name" value="Hypothetical protein, domain 2"/>
    <property type="match status" value="1"/>
</dbReference>
<evidence type="ECO:0000256" key="5">
    <source>
        <dbReference type="ARBA" id="ARBA00023204"/>
    </source>
</evidence>
<dbReference type="GO" id="GO:0006285">
    <property type="term" value="P:base-excision repair, AP site formation"/>
    <property type="evidence" value="ECO:0007669"/>
    <property type="project" value="TreeGrafter"/>
</dbReference>
<keyword evidence="5" id="KW-0234">DNA repair</keyword>
<keyword evidence="7" id="KW-0326">Glycosidase</keyword>
<dbReference type="SUPFAM" id="SSF48150">
    <property type="entry name" value="DNA-glycosylase"/>
    <property type="match status" value="1"/>
</dbReference>
<dbReference type="GO" id="GO:0032993">
    <property type="term" value="C:protein-DNA complex"/>
    <property type="evidence" value="ECO:0007669"/>
    <property type="project" value="TreeGrafter"/>
</dbReference>
<dbReference type="InterPro" id="IPR011257">
    <property type="entry name" value="DNA_glycosylase"/>
</dbReference>
<accession>A0A518BEU4</accession>
<dbReference type="InterPro" id="IPR051912">
    <property type="entry name" value="Alkylbase_DNA_Glycosylase/TA"/>
</dbReference>
<dbReference type="CDD" id="cd00056">
    <property type="entry name" value="ENDO3c"/>
    <property type="match status" value="1"/>
</dbReference>
<dbReference type="GO" id="GO:0032131">
    <property type="term" value="F:alkylated DNA binding"/>
    <property type="evidence" value="ECO:0007669"/>
    <property type="project" value="TreeGrafter"/>
</dbReference>
<dbReference type="GO" id="GO:0043916">
    <property type="term" value="F:DNA-7-methylguanine glycosylase activity"/>
    <property type="evidence" value="ECO:0007669"/>
    <property type="project" value="TreeGrafter"/>
</dbReference>
<evidence type="ECO:0000256" key="4">
    <source>
        <dbReference type="ARBA" id="ARBA00022763"/>
    </source>
</evidence>
<evidence type="ECO:0000256" key="3">
    <source>
        <dbReference type="ARBA" id="ARBA00012000"/>
    </source>
</evidence>
<sequence>MPANAPDPKALRALARRDPALAALMKSAPAFPGFPTGHHARRTHFESLASAIVSQQLSGKAAATIWGRVLDLAPKRRLAPEHIDDLADEQLRGAGLSGAKTASIRDLALKSRDGTLRLQGIARASEQEVIERLVQVRGIGVWSAQMFLMFKLGRLDVLAPGDLGLQEGLRRLDGLAERPSPAELEARGADWAPLRSVASWYLWRATEIPEDRFPRPAAQRSR</sequence>
<dbReference type="InterPro" id="IPR003265">
    <property type="entry name" value="HhH-GPD_domain"/>
</dbReference>
<gene>
    <name evidence="7" type="primary">alkA_1</name>
    <name evidence="7" type="ORF">Pla133_05470</name>
</gene>
<protein>
    <recommendedName>
        <fullName evidence="3">DNA-3-methyladenine glycosylase II</fullName>
        <ecNumber evidence="3">3.2.2.21</ecNumber>
    </recommendedName>
</protein>
<dbReference type="GO" id="GO:0008725">
    <property type="term" value="F:DNA-3-methyladenine glycosylase activity"/>
    <property type="evidence" value="ECO:0007669"/>
    <property type="project" value="TreeGrafter"/>
</dbReference>
<dbReference type="FunFam" id="1.10.340.30:FF:000004">
    <property type="entry name" value="DNA-3-methyladenine glycosylase II"/>
    <property type="match status" value="1"/>
</dbReference>
<keyword evidence="4" id="KW-0227">DNA damage</keyword>
<comment type="similarity">
    <text evidence="2">Belongs to the alkylbase DNA glycosidase AlkA family.</text>
</comment>
<dbReference type="EC" id="3.2.2.21" evidence="3"/>
<evidence type="ECO:0000256" key="1">
    <source>
        <dbReference type="ARBA" id="ARBA00000086"/>
    </source>
</evidence>
<evidence type="ECO:0000256" key="2">
    <source>
        <dbReference type="ARBA" id="ARBA00010817"/>
    </source>
</evidence>
<dbReference type="KEGG" id="pbap:Pla133_05470"/>
<evidence type="ECO:0000313" key="8">
    <source>
        <dbReference type="Proteomes" id="UP000316921"/>
    </source>
</evidence>